<dbReference type="Proteomes" id="UP000182814">
    <property type="component" value="Chromosome I"/>
</dbReference>
<dbReference type="AlphaFoldDB" id="A0A1H2ADK5"/>
<organism evidence="1 2">
    <name type="scientific">Pseudomonas lini</name>
    <dbReference type="NCBI Taxonomy" id="163011"/>
    <lineage>
        <taxon>Bacteria</taxon>
        <taxon>Pseudomonadati</taxon>
        <taxon>Pseudomonadota</taxon>
        <taxon>Gammaproteobacteria</taxon>
        <taxon>Pseudomonadales</taxon>
        <taxon>Pseudomonadaceae</taxon>
        <taxon>Pseudomonas</taxon>
    </lineage>
</organism>
<reference evidence="2" key="1">
    <citation type="submission" date="2016-10" db="EMBL/GenBank/DDBJ databases">
        <authorList>
            <person name="Varghese N."/>
            <person name="Submissions S."/>
        </authorList>
    </citation>
    <scope>NUCLEOTIDE SEQUENCE [LARGE SCALE GENOMIC DNA]</scope>
    <source>
        <strain evidence="2">BS3782</strain>
    </source>
</reference>
<accession>A0A1H2ADK5</accession>
<sequence length="49" mass="5463">MFSAVNPVVFTLDIEGFPHNLQVLEFRARERVALAADLAQRWASQGGHP</sequence>
<dbReference type="RefSeq" id="WP_156320521.1">
    <property type="nucleotide sequence ID" value="NZ_JABTYG010000001.1"/>
</dbReference>
<keyword evidence="2" id="KW-1185">Reference proteome</keyword>
<dbReference type="EMBL" id="LT629746">
    <property type="protein sequence ID" value="SDT44065.1"/>
    <property type="molecule type" value="Genomic_DNA"/>
</dbReference>
<evidence type="ECO:0000313" key="2">
    <source>
        <dbReference type="Proteomes" id="UP000182814"/>
    </source>
</evidence>
<name>A0A1H2ADK5_9PSED</name>
<proteinExistence type="predicted"/>
<evidence type="ECO:0000313" key="1">
    <source>
        <dbReference type="EMBL" id="SDT44065.1"/>
    </source>
</evidence>
<gene>
    <name evidence="1" type="ORF">SAMN04490191_4463</name>
</gene>
<protein>
    <submittedName>
        <fullName evidence="1">Uncharacterized protein</fullName>
    </submittedName>
</protein>